<dbReference type="InterPro" id="IPR029061">
    <property type="entry name" value="THDP-binding"/>
</dbReference>
<dbReference type="GO" id="GO:0000287">
    <property type="term" value="F:magnesium ion binding"/>
    <property type="evidence" value="ECO:0007669"/>
    <property type="project" value="UniProtKB-ARBA"/>
</dbReference>
<dbReference type="AlphaFoldDB" id="A0A1R1SKY4"/>
<keyword evidence="3" id="KW-0786">Thiamine pyrophosphate</keyword>
<dbReference type="SMART" id="SM00861">
    <property type="entry name" value="Transket_pyr"/>
    <property type="match status" value="1"/>
</dbReference>
<keyword evidence="2" id="KW-0560">Oxidoreductase</keyword>
<dbReference type="InterPro" id="IPR033248">
    <property type="entry name" value="Transketolase_C"/>
</dbReference>
<gene>
    <name evidence="5" type="ORF">SPAR_13775</name>
</gene>
<dbReference type="PANTHER" id="PTHR43257">
    <property type="entry name" value="PYRUVATE DEHYDROGENASE E1 COMPONENT BETA SUBUNIT"/>
    <property type="match status" value="1"/>
</dbReference>
<dbReference type="FunFam" id="3.40.50.970:FF:000001">
    <property type="entry name" value="Pyruvate dehydrogenase E1 beta subunit"/>
    <property type="match status" value="1"/>
</dbReference>
<evidence type="ECO:0000259" key="4">
    <source>
        <dbReference type="SMART" id="SM00861"/>
    </source>
</evidence>
<dbReference type="Gene3D" id="3.40.50.970">
    <property type="match status" value="1"/>
</dbReference>
<dbReference type="EMBL" id="ASQP01000202">
    <property type="protein sequence ID" value="OMI38877.1"/>
    <property type="molecule type" value="Genomic_DNA"/>
</dbReference>
<dbReference type="PANTHER" id="PTHR43257:SF2">
    <property type="entry name" value="PYRUVATE DEHYDROGENASE E1 COMPONENT SUBUNIT BETA"/>
    <property type="match status" value="1"/>
</dbReference>
<reference evidence="5 6" key="1">
    <citation type="submission" date="2013-05" db="EMBL/GenBank/DDBJ databases">
        <title>Genome sequence of Streptomyces sparsogenes DSM 40356.</title>
        <authorList>
            <person name="Coyne S."/>
            <person name="Seebeck F.P."/>
        </authorList>
    </citation>
    <scope>NUCLEOTIDE SEQUENCE [LARGE SCALE GENOMIC DNA]</scope>
    <source>
        <strain evidence="5 6">DSM 40356</strain>
    </source>
</reference>
<dbReference type="FunFam" id="3.40.50.920:FF:000001">
    <property type="entry name" value="Pyruvate dehydrogenase E1 beta subunit"/>
    <property type="match status" value="1"/>
</dbReference>
<sequence>MAAQKMSLSKAINASLRKALENDPKVVIMGEDVGKLGGVFRITDGLQKDFGEERVIDTPLAESGIVGTAIGLALRGYRPVAEIQFDGFVFPAYDQIVTQLAKMHARSLGKVKLPVVIRIPYGGGIGAVEHHSESPEALFAHVAGLKVVSPSNASDAYWMLQQAIDSDDPVIYFEPKRRYHDKSEVDTAAIPDPLHAARVARPGTDLTLAAYGPMVKVALDAAGAAAEEGKSLEVVDLRSMSPIDFDTLQRSVEKTGRLVVVHEAPVFLGTGAEIAARITERCFYHLEAPVLRVGGFHAPYPPSRLEDEYLPGLDRVLDAVDRALAY</sequence>
<dbReference type="STRING" id="67365.GCA_001704635_06263"/>
<comment type="cofactor">
    <cofactor evidence="1">
        <name>thiamine diphosphate</name>
        <dbReference type="ChEBI" id="CHEBI:58937"/>
    </cofactor>
</comment>
<organism evidence="5 6">
    <name type="scientific">Streptomyces sparsogenes DSM 40356</name>
    <dbReference type="NCBI Taxonomy" id="1331668"/>
    <lineage>
        <taxon>Bacteria</taxon>
        <taxon>Bacillati</taxon>
        <taxon>Actinomycetota</taxon>
        <taxon>Actinomycetes</taxon>
        <taxon>Kitasatosporales</taxon>
        <taxon>Streptomycetaceae</taxon>
        <taxon>Streptomyces</taxon>
    </lineage>
</organism>
<proteinExistence type="predicted"/>
<evidence type="ECO:0000256" key="3">
    <source>
        <dbReference type="ARBA" id="ARBA00023052"/>
    </source>
</evidence>
<dbReference type="SUPFAM" id="SSF52518">
    <property type="entry name" value="Thiamin diphosphate-binding fold (THDP-binding)"/>
    <property type="match status" value="1"/>
</dbReference>
<dbReference type="Pfam" id="PF02780">
    <property type="entry name" value="Transketolase_C"/>
    <property type="match status" value="1"/>
</dbReference>
<comment type="caution">
    <text evidence="5">The sequence shown here is derived from an EMBL/GenBank/DDBJ whole genome shotgun (WGS) entry which is preliminary data.</text>
</comment>
<dbReference type="InterPro" id="IPR009014">
    <property type="entry name" value="Transketo_C/PFOR_II"/>
</dbReference>
<dbReference type="Proteomes" id="UP000186168">
    <property type="component" value="Unassembled WGS sequence"/>
</dbReference>
<evidence type="ECO:0000256" key="2">
    <source>
        <dbReference type="ARBA" id="ARBA00023002"/>
    </source>
</evidence>
<protein>
    <submittedName>
        <fullName evidence="5">Branched-chain alpha keto acid dehydrogenase E1 beta subunit</fullName>
    </submittedName>
</protein>
<dbReference type="Pfam" id="PF02779">
    <property type="entry name" value="Transket_pyr"/>
    <property type="match status" value="1"/>
</dbReference>
<evidence type="ECO:0000256" key="1">
    <source>
        <dbReference type="ARBA" id="ARBA00001964"/>
    </source>
</evidence>
<dbReference type="RefSeq" id="WP_065962149.1">
    <property type="nucleotide sequence ID" value="NZ_ASQP01000202.1"/>
</dbReference>
<name>A0A1R1SKY4_9ACTN</name>
<evidence type="ECO:0000313" key="6">
    <source>
        <dbReference type="Proteomes" id="UP000186168"/>
    </source>
</evidence>
<dbReference type="GO" id="GO:0016491">
    <property type="term" value="F:oxidoreductase activity"/>
    <property type="evidence" value="ECO:0007669"/>
    <property type="project" value="UniProtKB-KW"/>
</dbReference>
<evidence type="ECO:0000313" key="5">
    <source>
        <dbReference type="EMBL" id="OMI38877.1"/>
    </source>
</evidence>
<dbReference type="CDD" id="cd07036">
    <property type="entry name" value="TPP_PYR_E1-PDHc-beta_like"/>
    <property type="match status" value="1"/>
</dbReference>
<keyword evidence="6" id="KW-1185">Reference proteome</keyword>
<dbReference type="Gene3D" id="3.40.50.920">
    <property type="match status" value="1"/>
</dbReference>
<dbReference type="SUPFAM" id="SSF52922">
    <property type="entry name" value="TK C-terminal domain-like"/>
    <property type="match status" value="1"/>
</dbReference>
<dbReference type="GeneID" id="96743813"/>
<dbReference type="InterPro" id="IPR005475">
    <property type="entry name" value="Transketolase-like_Pyr-bd"/>
</dbReference>
<feature type="domain" description="Transketolase-like pyrimidine-binding" evidence="4">
    <location>
        <begin position="6"/>
        <end position="181"/>
    </location>
</feature>
<accession>A0A1R1SKY4</accession>